<gene>
    <name evidence="1" type="ORF">WJX74_001060</name>
</gene>
<name>A0AAW1RS67_9CHLO</name>
<proteinExistence type="predicted"/>
<accession>A0AAW1RS67</accession>
<dbReference type="AlphaFoldDB" id="A0AAW1RS67"/>
<reference evidence="1 2" key="1">
    <citation type="journal article" date="2024" name="Nat. Commun.">
        <title>Phylogenomics reveals the evolutionary origins of lichenization in chlorophyte algae.</title>
        <authorList>
            <person name="Puginier C."/>
            <person name="Libourel C."/>
            <person name="Otte J."/>
            <person name="Skaloud P."/>
            <person name="Haon M."/>
            <person name="Grisel S."/>
            <person name="Petersen M."/>
            <person name="Berrin J.G."/>
            <person name="Delaux P.M."/>
            <person name="Dal Grande F."/>
            <person name="Keller J."/>
        </authorList>
    </citation>
    <scope>NUCLEOTIDE SEQUENCE [LARGE SCALE GENOMIC DNA]</scope>
    <source>
        <strain evidence="1 2">SAG 2145</strain>
    </source>
</reference>
<dbReference type="EMBL" id="JALJOS010000007">
    <property type="protein sequence ID" value="KAK9836467.1"/>
    <property type="molecule type" value="Genomic_DNA"/>
</dbReference>
<dbReference type="Proteomes" id="UP001438707">
    <property type="component" value="Unassembled WGS sequence"/>
</dbReference>
<evidence type="ECO:0000313" key="1">
    <source>
        <dbReference type="EMBL" id="KAK9836467.1"/>
    </source>
</evidence>
<comment type="caution">
    <text evidence="1">The sequence shown here is derived from an EMBL/GenBank/DDBJ whole genome shotgun (WGS) entry which is preliminary data.</text>
</comment>
<evidence type="ECO:0000313" key="2">
    <source>
        <dbReference type="Proteomes" id="UP001438707"/>
    </source>
</evidence>
<keyword evidence="2" id="KW-1185">Reference proteome</keyword>
<sequence length="75" mass="7969">MAGSLYYHSVRVRSYEAVQRPQGRGSAFPQTARISGIRLASPAVATGSLIVPGKLLATAAYQQGQEWAALHVRGS</sequence>
<organism evidence="1 2">
    <name type="scientific">Apatococcus lobatus</name>
    <dbReference type="NCBI Taxonomy" id="904363"/>
    <lineage>
        <taxon>Eukaryota</taxon>
        <taxon>Viridiplantae</taxon>
        <taxon>Chlorophyta</taxon>
        <taxon>core chlorophytes</taxon>
        <taxon>Trebouxiophyceae</taxon>
        <taxon>Chlorellales</taxon>
        <taxon>Chlorellaceae</taxon>
        <taxon>Apatococcus</taxon>
    </lineage>
</organism>
<protein>
    <submittedName>
        <fullName evidence="1">Uncharacterized protein</fullName>
    </submittedName>
</protein>